<feature type="transmembrane region" description="Helical" evidence="6">
    <location>
        <begin position="40"/>
        <end position="63"/>
    </location>
</feature>
<dbReference type="PROSITE" id="PS50850">
    <property type="entry name" value="MFS"/>
    <property type="match status" value="1"/>
</dbReference>
<feature type="transmembrane region" description="Helical" evidence="6">
    <location>
        <begin position="130"/>
        <end position="150"/>
    </location>
</feature>
<dbReference type="InterPro" id="IPR050189">
    <property type="entry name" value="MFS_Efflux_Transporters"/>
</dbReference>
<dbReference type="Proteomes" id="UP000297295">
    <property type="component" value="Unassembled WGS sequence"/>
</dbReference>
<protein>
    <submittedName>
        <fullName evidence="8">MFS transporter</fullName>
    </submittedName>
</protein>
<dbReference type="OrthoDB" id="117970at2157"/>
<feature type="transmembrane region" description="Helical" evidence="6">
    <location>
        <begin position="292"/>
        <end position="311"/>
    </location>
</feature>
<feature type="transmembrane region" description="Helical" evidence="6">
    <location>
        <begin position="323"/>
        <end position="343"/>
    </location>
</feature>
<dbReference type="Pfam" id="PF07690">
    <property type="entry name" value="MFS_1"/>
    <property type="match status" value="1"/>
</dbReference>
<evidence type="ECO:0000313" key="9">
    <source>
        <dbReference type="Proteomes" id="UP000297295"/>
    </source>
</evidence>
<dbReference type="InterPro" id="IPR011701">
    <property type="entry name" value="MFS"/>
</dbReference>
<dbReference type="GO" id="GO:0005886">
    <property type="term" value="C:plasma membrane"/>
    <property type="evidence" value="ECO:0007669"/>
    <property type="project" value="UniProtKB-SubCell"/>
</dbReference>
<feature type="transmembrane region" description="Helical" evidence="6">
    <location>
        <begin position="267"/>
        <end position="286"/>
    </location>
</feature>
<keyword evidence="3 6" id="KW-0812">Transmembrane</keyword>
<evidence type="ECO:0000313" key="8">
    <source>
        <dbReference type="EMBL" id="TGC08184.1"/>
    </source>
</evidence>
<proteinExistence type="predicted"/>
<comment type="caution">
    <text evidence="8">The sequence shown here is derived from an EMBL/GenBank/DDBJ whole genome shotgun (WGS) entry which is preliminary data.</text>
</comment>
<keyword evidence="4 6" id="KW-1133">Transmembrane helix</keyword>
<evidence type="ECO:0000256" key="6">
    <source>
        <dbReference type="SAM" id="Phobius"/>
    </source>
</evidence>
<gene>
    <name evidence="8" type="ORF">CUN85_10200</name>
</gene>
<name>A0A4E0PVN8_9EURY</name>
<feature type="transmembrane region" description="Helical" evidence="6">
    <location>
        <begin position="349"/>
        <end position="366"/>
    </location>
</feature>
<keyword evidence="5 6" id="KW-0472">Membrane</keyword>
<feature type="transmembrane region" description="Helical" evidence="6">
    <location>
        <begin position="70"/>
        <end position="89"/>
    </location>
</feature>
<feature type="domain" description="Major facilitator superfamily (MFS) profile" evidence="7">
    <location>
        <begin position="1"/>
        <end position="371"/>
    </location>
</feature>
<dbReference type="PANTHER" id="PTHR43124">
    <property type="entry name" value="PURINE EFFLUX PUMP PBUE"/>
    <property type="match status" value="1"/>
</dbReference>
<evidence type="ECO:0000256" key="3">
    <source>
        <dbReference type="ARBA" id="ARBA00022692"/>
    </source>
</evidence>
<dbReference type="Gene3D" id="1.20.1250.20">
    <property type="entry name" value="MFS general substrate transporter like domains"/>
    <property type="match status" value="1"/>
</dbReference>
<comment type="subcellular location">
    <subcellularLocation>
        <location evidence="1">Cell membrane</location>
        <topology evidence="1">Multi-pass membrane protein</topology>
    </subcellularLocation>
</comment>
<evidence type="ECO:0000256" key="5">
    <source>
        <dbReference type="ARBA" id="ARBA00023136"/>
    </source>
</evidence>
<feature type="transmembrane region" description="Helical" evidence="6">
    <location>
        <begin position="95"/>
        <end position="118"/>
    </location>
</feature>
<accession>A0A4E0PVN8</accession>
<sequence length="371" mass="40545">MYRTRLLLYLTVFVIMALSNAVVPVLPEIAASEKESSGTLAWIMLFSGYFIGALLTMLPFGFLSDRYERLHFVVLAILLTLISGSILLITENLYILIIVRLVEGTACGAFFPVAYALLSEYKEKKRYISEFNFLLNAGLAIGVAFAGYLAQWHIKSGILLFTVIAGLAFVAGIWILKRHEPVKEVRAGNSASPSERGMIAGSFTNRSYLNIWIITFLLFGLTGVITSFYPEHSSGLLSKTEIGISLAALYVSAMATNILAGRLNLSYNYMIIIGVLITVIGTLVFIQQPIMGLILIGTGSGMGMIGLPMAVSQMNIERGLGMGIFNTYVYAGLGLMPIFTGAFIEIMEFEIIFASTALILLVPVLINRQIN</sequence>
<dbReference type="SUPFAM" id="SSF103473">
    <property type="entry name" value="MFS general substrate transporter"/>
    <property type="match status" value="1"/>
</dbReference>
<feature type="transmembrane region" description="Helical" evidence="6">
    <location>
        <begin position="208"/>
        <end position="230"/>
    </location>
</feature>
<dbReference type="AlphaFoldDB" id="A0A4E0PVN8"/>
<feature type="transmembrane region" description="Helical" evidence="6">
    <location>
        <begin position="156"/>
        <end position="176"/>
    </location>
</feature>
<keyword evidence="2" id="KW-1003">Cell membrane</keyword>
<evidence type="ECO:0000256" key="2">
    <source>
        <dbReference type="ARBA" id="ARBA00022475"/>
    </source>
</evidence>
<organism evidence="8 9">
    <name type="scientific">Methanolobus halotolerans</name>
    <dbReference type="NCBI Taxonomy" id="2052935"/>
    <lineage>
        <taxon>Archaea</taxon>
        <taxon>Methanobacteriati</taxon>
        <taxon>Methanobacteriota</taxon>
        <taxon>Stenosarchaea group</taxon>
        <taxon>Methanomicrobia</taxon>
        <taxon>Methanosarcinales</taxon>
        <taxon>Methanosarcinaceae</taxon>
        <taxon>Methanolobus</taxon>
    </lineage>
</organism>
<dbReference type="InterPro" id="IPR036259">
    <property type="entry name" value="MFS_trans_sf"/>
</dbReference>
<dbReference type="InterPro" id="IPR020846">
    <property type="entry name" value="MFS_dom"/>
</dbReference>
<keyword evidence="9" id="KW-1185">Reference proteome</keyword>
<reference evidence="8 9" key="1">
    <citation type="submission" date="2017-11" db="EMBL/GenBank/DDBJ databases">
        <title>Isolation and Characterization of Methanogenic Archaea from Saline Meromictic Lake at Siberia.</title>
        <authorList>
            <person name="Shen Y."/>
            <person name="Huang H.-H."/>
            <person name="Lai M.-C."/>
            <person name="Chen S.-C."/>
        </authorList>
    </citation>
    <scope>NUCLEOTIDE SEQUENCE [LARGE SCALE GENOMIC DNA]</scope>
    <source>
        <strain evidence="8 9">SY-01</strain>
    </source>
</reference>
<feature type="transmembrane region" description="Helical" evidence="6">
    <location>
        <begin position="242"/>
        <end position="260"/>
    </location>
</feature>
<evidence type="ECO:0000259" key="7">
    <source>
        <dbReference type="PROSITE" id="PS50850"/>
    </source>
</evidence>
<dbReference type="EMBL" id="PGGK01000011">
    <property type="protein sequence ID" value="TGC08184.1"/>
    <property type="molecule type" value="Genomic_DNA"/>
</dbReference>
<dbReference type="GO" id="GO:0022857">
    <property type="term" value="F:transmembrane transporter activity"/>
    <property type="evidence" value="ECO:0007669"/>
    <property type="project" value="InterPro"/>
</dbReference>
<dbReference type="PANTHER" id="PTHR43124:SF9">
    <property type="entry name" value="SUGAR TRANSPORT FAMILY PROTEIN"/>
    <property type="match status" value="1"/>
</dbReference>
<evidence type="ECO:0000256" key="4">
    <source>
        <dbReference type="ARBA" id="ARBA00022989"/>
    </source>
</evidence>
<evidence type="ECO:0000256" key="1">
    <source>
        <dbReference type="ARBA" id="ARBA00004651"/>
    </source>
</evidence>